<reference evidence="1 2" key="1">
    <citation type="submission" date="2019-04" db="EMBL/GenBank/DDBJ databases">
        <title>A novel phosphate-accumulating bacterium identified in bioreactor for phosphate removal from wastewater.</title>
        <authorList>
            <person name="Kotlyarov R.Y."/>
            <person name="Beletsky A.V."/>
            <person name="Kallistova A.Y."/>
            <person name="Dorofeev A.G."/>
            <person name="Nikolaev Y.Y."/>
            <person name="Pimenov N.V."/>
            <person name="Ravin N.V."/>
            <person name="Mardanov A.V."/>
        </authorList>
    </citation>
    <scope>NUCLEOTIDE SEQUENCE [LARGE SCALE GENOMIC DNA]</scope>
    <source>
        <strain evidence="1 2">Bin19</strain>
    </source>
</reference>
<keyword evidence="2" id="KW-1185">Reference proteome</keyword>
<evidence type="ECO:0000313" key="2">
    <source>
        <dbReference type="Proteomes" id="UP000306324"/>
    </source>
</evidence>
<sequence>MTIGPQAGTLRTSFLLGELISPRILGRLLLRVFLIPPGEADRELYEVGFKRFGTPFCSAVRVCDHDLSNDALVAVGLVLLDIDFLSEQGSRHGLLRALP</sequence>
<proteinExistence type="predicted"/>
<name>A0A5S4EM50_9PROT</name>
<comment type="caution">
    <text evidence="1">The sequence shown here is derived from an EMBL/GenBank/DDBJ whole genome shotgun (WGS) entry which is preliminary data.</text>
</comment>
<dbReference type="Proteomes" id="UP000306324">
    <property type="component" value="Unassembled WGS sequence"/>
</dbReference>
<gene>
    <name evidence="1" type="ORF">ACCUM_4340</name>
</gene>
<protein>
    <submittedName>
        <fullName evidence="1">Uncharacterized protein</fullName>
    </submittedName>
</protein>
<evidence type="ECO:0000313" key="1">
    <source>
        <dbReference type="EMBL" id="TMQ76419.1"/>
    </source>
</evidence>
<organism evidence="1 2">
    <name type="scientific">Candidatus Accumulibacter phosphatis</name>
    <dbReference type="NCBI Taxonomy" id="327160"/>
    <lineage>
        <taxon>Bacteria</taxon>
        <taxon>Pseudomonadati</taxon>
        <taxon>Pseudomonadota</taxon>
        <taxon>Betaproteobacteria</taxon>
        <taxon>Candidatus Accumulibacter</taxon>
    </lineage>
</organism>
<dbReference type="AlphaFoldDB" id="A0A5S4EM50"/>
<dbReference type="EMBL" id="SWAD01000051">
    <property type="protein sequence ID" value="TMQ76419.1"/>
    <property type="molecule type" value="Genomic_DNA"/>
</dbReference>
<accession>A0A5S4EM50</accession>